<accession>A0A939F1M4</accession>
<organism evidence="1 2">
    <name type="scientific">Hymenobacter telluris</name>
    <dbReference type="NCBI Taxonomy" id="2816474"/>
    <lineage>
        <taxon>Bacteria</taxon>
        <taxon>Pseudomonadati</taxon>
        <taxon>Bacteroidota</taxon>
        <taxon>Cytophagia</taxon>
        <taxon>Cytophagales</taxon>
        <taxon>Hymenobacteraceae</taxon>
        <taxon>Hymenobacter</taxon>
    </lineage>
</organism>
<reference evidence="1" key="1">
    <citation type="submission" date="2021-03" db="EMBL/GenBank/DDBJ databases">
        <authorList>
            <person name="Kim M.K."/>
        </authorList>
    </citation>
    <scope>NUCLEOTIDE SEQUENCE</scope>
    <source>
        <strain evidence="1">BT186</strain>
    </source>
</reference>
<sequence>MTTVLLSLLFARVPVSPDEQERLTARLVAESGGPVGYDADEIPGGTGPFGRVASNPVPMAGIVSAELYFRRLSPPDGRLLDWQRTGSRSAARIDNPVDCYHLTDYSSKELGEVYISPYHQRISNRAPEGFVLDGVD</sequence>
<evidence type="ECO:0000313" key="2">
    <source>
        <dbReference type="Proteomes" id="UP000664144"/>
    </source>
</evidence>
<comment type="caution">
    <text evidence="1">The sequence shown here is derived from an EMBL/GenBank/DDBJ whole genome shotgun (WGS) entry which is preliminary data.</text>
</comment>
<dbReference type="Proteomes" id="UP000664144">
    <property type="component" value="Unassembled WGS sequence"/>
</dbReference>
<proteinExistence type="predicted"/>
<keyword evidence="2" id="KW-1185">Reference proteome</keyword>
<dbReference type="EMBL" id="JAFLQZ010000022">
    <property type="protein sequence ID" value="MBO0360697.1"/>
    <property type="molecule type" value="Genomic_DNA"/>
</dbReference>
<gene>
    <name evidence="1" type="ORF">J0X19_22240</name>
</gene>
<dbReference type="RefSeq" id="WP_206986611.1">
    <property type="nucleotide sequence ID" value="NZ_JAFLQZ010000022.1"/>
</dbReference>
<name>A0A939F1M4_9BACT</name>
<dbReference type="AlphaFoldDB" id="A0A939F1M4"/>
<evidence type="ECO:0000313" key="1">
    <source>
        <dbReference type="EMBL" id="MBO0360697.1"/>
    </source>
</evidence>
<protein>
    <submittedName>
        <fullName evidence="1">Uncharacterized protein</fullName>
    </submittedName>
</protein>